<dbReference type="EC" id="3.6.1.1" evidence="3"/>
<dbReference type="PIRSF" id="PIRSF002845">
    <property type="entry name" value="Ttrprl_mtas_MazG"/>
    <property type="match status" value="1"/>
</dbReference>
<dbReference type="FunFam" id="1.10.287.1080:FF:000003">
    <property type="entry name" value="Nucleoside triphosphate pyrophosphohydrolase"/>
    <property type="match status" value="1"/>
</dbReference>
<organism evidence="3 4">
    <name type="scientific">Clostridium tepidiprofundi DSM 19306</name>
    <dbReference type="NCBI Taxonomy" id="1121338"/>
    <lineage>
        <taxon>Bacteria</taxon>
        <taxon>Bacillati</taxon>
        <taxon>Bacillota</taxon>
        <taxon>Clostridia</taxon>
        <taxon>Eubacteriales</taxon>
        <taxon>Clostridiaceae</taxon>
        <taxon>Clostridium</taxon>
    </lineage>
</organism>
<dbReference type="GO" id="GO:0046076">
    <property type="term" value="P:dTTP catabolic process"/>
    <property type="evidence" value="ECO:0007669"/>
    <property type="project" value="TreeGrafter"/>
</dbReference>
<sequence length="486" mass="56052">MIKIIGLGPGSEEALTLGAIKMLKNEKRVYLRTRIHPTVEYIDSIGINYETYDDKYESYENFDEVYNSIAEDLIEKHEKFKDEDIVYAVPGHPLVAEKSVTILIELAKKRGIDTKIVPAVSFVDALMESLNIDPIEGIKIIDAFDINNQILDKRTGIVITQVYNKFIAAEVKLAISEYYGDDFEIYFVRAAGIEGMESIRKIRIFELDRQCDIDHLTSIYIPKDLNVTKDFNDLIEIIDILRGENGCPWDREQNHETIKRCLIEECYEVLEAIDEKNEEKLIEELGDVLLQVVFHAKIGKDEGYFNISDVIKAICDKMIYRHPHVFGKANVEDSNQVLINWDELKKKEKGYENYTDELKHIPKNFPALMRATKVQSKASKVGFDWESVESAFEKVVEEYHEVKDVYKSNNRAKILEEVGDLIFACVNVARFLNVDPEEALSSSVNKFINRFEFIESTASRRGLKLNEMSLEQMDELWDEAKKNNIN</sequence>
<feature type="domain" description="NTP pyrophosphohydrolase MazG-like" evidence="2">
    <location>
        <begin position="253"/>
        <end position="326"/>
    </location>
</feature>
<dbReference type="GO" id="GO:0046061">
    <property type="term" value="P:dATP catabolic process"/>
    <property type="evidence" value="ECO:0007669"/>
    <property type="project" value="TreeGrafter"/>
</dbReference>
<dbReference type="STRING" id="1121338.CLTEP_16920"/>
<dbReference type="PANTHER" id="PTHR30522">
    <property type="entry name" value="NUCLEOSIDE TRIPHOSPHATE PYROPHOSPHOHYDROLASE"/>
    <property type="match status" value="1"/>
</dbReference>
<dbReference type="InterPro" id="IPR048015">
    <property type="entry name" value="NTP-PPase_MazG-like_N"/>
</dbReference>
<dbReference type="Pfam" id="PF00590">
    <property type="entry name" value="TP_methylase"/>
    <property type="match status" value="1"/>
</dbReference>
<dbReference type="InterPro" id="IPR014777">
    <property type="entry name" value="4pyrrole_Mease_sub1"/>
</dbReference>
<name>A0A151B374_9CLOT</name>
<feature type="domain" description="Tetrapyrrole methylase" evidence="1">
    <location>
        <begin position="2"/>
        <end position="207"/>
    </location>
</feature>
<evidence type="ECO:0000313" key="4">
    <source>
        <dbReference type="Proteomes" id="UP000075531"/>
    </source>
</evidence>
<dbReference type="Gene3D" id="3.40.1010.10">
    <property type="entry name" value="Cobalt-precorrin-4 Transmethylase, Domain 1"/>
    <property type="match status" value="1"/>
</dbReference>
<dbReference type="GO" id="GO:0046081">
    <property type="term" value="P:dUTP catabolic process"/>
    <property type="evidence" value="ECO:0007669"/>
    <property type="project" value="TreeGrafter"/>
</dbReference>
<dbReference type="OrthoDB" id="9808939at2"/>
<dbReference type="GO" id="GO:0008168">
    <property type="term" value="F:methyltransferase activity"/>
    <property type="evidence" value="ECO:0007669"/>
    <property type="project" value="InterPro"/>
</dbReference>
<dbReference type="InterPro" id="IPR035996">
    <property type="entry name" value="4pyrrol_Methylase_sf"/>
</dbReference>
<keyword evidence="3" id="KW-0378">Hydrolase</keyword>
<dbReference type="InterPro" id="IPR004518">
    <property type="entry name" value="MazG-like_dom"/>
</dbReference>
<dbReference type="InterPro" id="IPR024180">
    <property type="entry name" value="Tetrapyrrole_Mease/MazG_pred"/>
</dbReference>
<dbReference type="Proteomes" id="UP000075531">
    <property type="component" value="Unassembled WGS sequence"/>
</dbReference>
<evidence type="ECO:0000259" key="2">
    <source>
        <dbReference type="Pfam" id="PF03819"/>
    </source>
</evidence>
<dbReference type="NCBIfam" id="NF007113">
    <property type="entry name" value="PRK09562.1"/>
    <property type="match status" value="1"/>
</dbReference>
<comment type="caution">
    <text evidence="3">The sequence shown here is derived from an EMBL/GenBank/DDBJ whole genome shotgun (WGS) entry which is preliminary data.</text>
</comment>
<reference evidence="3 4" key="1">
    <citation type="submission" date="2016-02" db="EMBL/GenBank/DDBJ databases">
        <title>Genome sequence of Clostridium tepidiprofundi DSM 19306.</title>
        <authorList>
            <person name="Poehlein A."/>
            <person name="Daniel R."/>
        </authorList>
    </citation>
    <scope>NUCLEOTIDE SEQUENCE [LARGE SCALE GENOMIC DNA]</scope>
    <source>
        <strain evidence="3 4">DSM 19306</strain>
    </source>
</reference>
<dbReference type="NCBIfam" id="TIGR00444">
    <property type="entry name" value="mazG"/>
    <property type="match status" value="1"/>
</dbReference>
<dbReference type="GO" id="GO:0046052">
    <property type="term" value="P:UTP catabolic process"/>
    <property type="evidence" value="ECO:0007669"/>
    <property type="project" value="TreeGrafter"/>
</dbReference>
<dbReference type="EC" id="3.6.1.19" evidence="3"/>
<dbReference type="Gene3D" id="1.10.287.1080">
    <property type="entry name" value="MazG-like"/>
    <property type="match status" value="2"/>
</dbReference>
<proteinExistence type="predicted"/>
<dbReference type="Pfam" id="PF03819">
    <property type="entry name" value="MazG"/>
    <property type="match status" value="2"/>
</dbReference>
<feature type="domain" description="NTP pyrophosphohydrolase MazG-like" evidence="2">
    <location>
        <begin position="388"/>
        <end position="450"/>
    </location>
</feature>
<protein>
    <submittedName>
        <fullName evidence="3">Nucleoside triphosphate pyrophosphohydrolase/pyrophosphatase MazG</fullName>
        <ecNumber evidence="3">3.6.1.1</ecNumber>
        <ecNumber evidence="3">3.6.1.19</ecNumber>
    </submittedName>
</protein>
<dbReference type="InterPro" id="IPR035013">
    <property type="entry name" value="YabN_N"/>
</dbReference>
<dbReference type="RefSeq" id="WP_066825328.1">
    <property type="nucleotide sequence ID" value="NZ_LTBA01000018.1"/>
</dbReference>
<dbReference type="CDD" id="cd11529">
    <property type="entry name" value="NTP-PPase_MazG_Cterm"/>
    <property type="match status" value="1"/>
</dbReference>
<dbReference type="InterPro" id="IPR000878">
    <property type="entry name" value="4pyrrol_Mease"/>
</dbReference>
<dbReference type="EMBL" id="LTBA01000018">
    <property type="protein sequence ID" value="KYH34368.1"/>
    <property type="molecule type" value="Genomic_DNA"/>
</dbReference>
<dbReference type="GO" id="GO:0006950">
    <property type="term" value="P:response to stress"/>
    <property type="evidence" value="ECO:0007669"/>
    <property type="project" value="UniProtKB-ARBA"/>
</dbReference>
<dbReference type="SUPFAM" id="SSF101386">
    <property type="entry name" value="all-alpha NTP pyrophosphatases"/>
    <property type="match status" value="2"/>
</dbReference>
<dbReference type="SUPFAM" id="SSF53790">
    <property type="entry name" value="Tetrapyrrole methylase"/>
    <property type="match status" value="1"/>
</dbReference>
<keyword evidence="4" id="KW-1185">Reference proteome</keyword>
<evidence type="ECO:0000259" key="1">
    <source>
        <dbReference type="Pfam" id="PF00590"/>
    </source>
</evidence>
<evidence type="ECO:0000313" key="3">
    <source>
        <dbReference type="EMBL" id="KYH34368.1"/>
    </source>
</evidence>
<dbReference type="GO" id="GO:0006203">
    <property type="term" value="P:dGTP catabolic process"/>
    <property type="evidence" value="ECO:0007669"/>
    <property type="project" value="TreeGrafter"/>
</dbReference>
<dbReference type="GO" id="GO:0046047">
    <property type="term" value="P:TTP catabolic process"/>
    <property type="evidence" value="ECO:0007669"/>
    <property type="project" value="TreeGrafter"/>
</dbReference>
<gene>
    <name evidence="3" type="primary">mazG</name>
    <name evidence="3" type="ORF">CLTEP_16920</name>
</gene>
<dbReference type="PANTHER" id="PTHR30522:SF0">
    <property type="entry name" value="NUCLEOSIDE TRIPHOSPHATE PYROPHOSPHOHYDROLASE"/>
    <property type="match status" value="1"/>
</dbReference>
<dbReference type="PATRIC" id="fig|1121338.3.peg.1740"/>
<accession>A0A151B374</accession>
<dbReference type="CDD" id="cd11528">
    <property type="entry name" value="NTP-PPase_MazG_Nterm"/>
    <property type="match status" value="1"/>
</dbReference>
<dbReference type="InterPro" id="IPR011551">
    <property type="entry name" value="NTP_PyrPHydrolase_MazG"/>
</dbReference>
<dbReference type="AlphaFoldDB" id="A0A151B374"/>
<dbReference type="GO" id="GO:0047429">
    <property type="term" value="F:nucleoside triphosphate diphosphatase activity"/>
    <property type="evidence" value="ECO:0007669"/>
    <property type="project" value="InterPro"/>
</dbReference>
<dbReference type="InterPro" id="IPR048011">
    <property type="entry name" value="NTP-PPase_MazG-like_C"/>
</dbReference>
<dbReference type="GO" id="GO:0004427">
    <property type="term" value="F:inorganic diphosphate phosphatase activity"/>
    <property type="evidence" value="ECO:0007669"/>
    <property type="project" value="UniProtKB-EC"/>
</dbReference>
<dbReference type="FunFam" id="1.10.287.1080:FF:000001">
    <property type="entry name" value="Nucleoside triphosphate pyrophosphohydrolase"/>
    <property type="match status" value="1"/>
</dbReference>
<dbReference type="CDD" id="cd11723">
    <property type="entry name" value="YabN_N_like"/>
    <property type="match status" value="1"/>
</dbReference>